<proteinExistence type="predicted"/>
<accession>A0ABQ9IBH5</accession>
<comment type="caution">
    <text evidence="1">The sequence shown here is derived from an EMBL/GenBank/DDBJ whole genome shotgun (WGS) entry which is preliminary data.</text>
</comment>
<keyword evidence="2" id="KW-1185">Reference proteome</keyword>
<sequence>MQLQRSGYGISGSRWDGLSDVREANGPVALTSTRTGTWCSQRSLAAQLHLNILYQEFRAAVAQWLGHSPLTTAIRARSPEGSLPDFRLWESCWTMQLTGGFSRDIPASLALAFQYRSILGSHFMSCSGMTCIYGSRLESPSLGECYLALGPLPTRTAMMRRTSGQEGRVSCHSILQQIPLLLSTPRWTHPRLAARWCTPGRVLHYPPPYRTSTWSYGTEYHQFPVPSAPSPHRLYDHERPLHRKGVGTCCPLAPAPAWGNRTMCDRMWHTSSDSSWMTTMSPCFPGLHAHQISRPSKTCGPWHRLTMRSSSMLGHGDWLSAASEIGLPHLYSMVHGRTTTDMPQDTRVSCCLPDGSEMYQFISPRVGFSNDALLPYKWRKVVLLDENNRANHQIRQHIRPILFFVA</sequence>
<evidence type="ECO:0000313" key="1">
    <source>
        <dbReference type="EMBL" id="KAJ8893782.1"/>
    </source>
</evidence>
<name>A0ABQ9IBH5_9NEOP</name>
<organism evidence="1 2">
    <name type="scientific">Dryococelus australis</name>
    <dbReference type="NCBI Taxonomy" id="614101"/>
    <lineage>
        <taxon>Eukaryota</taxon>
        <taxon>Metazoa</taxon>
        <taxon>Ecdysozoa</taxon>
        <taxon>Arthropoda</taxon>
        <taxon>Hexapoda</taxon>
        <taxon>Insecta</taxon>
        <taxon>Pterygota</taxon>
        <taxon>Neoptera</taxon>
        <taxon>Polyneoptera</taxon>
        <taxon>Phasmatodea</taxon>
        <taxon>Verophasmatodea</taxon>
        <taxon>Anareolatae</taxon>
        <taxon>Phasmatidae</taxon>
        <taxon>Eurycanthinae</taxon>
        <taxon>Dryococelus</taxon>
    </lineage>
</organism>
<reference evidence="1 2" key="1">
    <citation type="submission" date="2023-02" db="EMBL/GenBank/DDBJ databases">
        <title>LHISI_Scaffold_Assembly.</title>
        <authorList>
            <person name="Stuart O.P."/>
            <person name="Cleave R."/>
            <person name="Magrath M.J.L."/>
            <person name="Mikheyev A.S."/>
        </authorList>
    </citation>
    <scope>NUCLEOTIDE SEQUENCE [LARGE SCALE GENOMIC DNA]</scope>
    <source>
        <strain evidence="1">Daus_M_001</strain>
        <tissue evidence="1">Leg muscle</tissue>
    </source>
</reference>
<evidence type="ECO:0000313" key="2">
    <source>
        <dbReference type="Proteomes" id="UP001159363"/>
    </source>
</evidence>
<dbReference type="Proteomes" id="UP001159363">
    <property type="component" value="Chromosome 2"/>
</dbReference>
<gene>
    <name evidence="1" type="ORF">PR048_006383</name>
</gene>
<protein>
    <submittedName>
        <fullName evidence="1">Uncharacterized protein</fullName>
    </submittedName>
</protein>
<dbReference type="EMBL" id="JARBHB010000002">
    <property type="protein sequence ID" value="KAJ8893782.1"/>
    <property type="molecule type" value="Genomic_DNA"/>
</dbReference>